<dbReference type="eggNOG" id="COG4818">
    <property type="taxonomic scope" value="Bacteria"/>
</dbReference>
<dbReference type="EMBL" id="APLF01000028">
    <property type="protein sequence ID" value="EMY79905.1"/>
    <property type="molecule type" value="Genomic_DNA"/>
</dbReference>
<evidence type="ECO:0000313" key="7">
    <source>
        <dbReference type="Proteomes" id="UP000012317"/>
    </source>
</evidence>
<dbReference type="InterPro" id="IPR019109">
    <property type="entry name" value="MamF_MmsF"/>
</dbReference>
<comment type="subcellular location">
    <subcellularLocation>
        <location evidence="1">Membrane</location>
        <topology evidence="1">Multi-pass membrane protein</topology>
    </subcellularLocation>
</comment>
<evidence type="ECO:0000256" key="5">
    <source>
        <dbReference type="SAM" id="Phobius"/>
    </source>
</evidence>
<dbReference type="Proteomes" id="UP000012317">
    <property type="component" value="Unassembled WGS sequence"/>
</dbReference>
<protein>
    <recommendedName>
        <fullName evidence="8">Chloroplast import component protein (Tic20)</fullName>
    </recommendedName>
</protein>
<keyword evidence="3 5" id="KW-1133">Transmembrane helix</keyword>
<dbReference type="AlphaFoldDB" id="N1WLQ6"/>
<dbReference type="STRING" id="1189619.pgond44_14583"/>
<organism evidence="6 7">
    <name type="scientific">Psychroflexus gondwanensis ACAM 44</name>
    <dbReference type="NCBI Taxonomy" id="1189619"/>
    <lineage>
        <taxon>Bacteria</taxon>
        <taxon>Pseudomonadati</taxon>
        <taxon>Bacteroidota</taxon>
        <taxon>Flavobacteriia</taxon>
        <taxon>Flavobacteriales</taxon>
        <taxon>Flavobacteriaceae</taxon>
        <taxon>Psychroflexus</taxon>
    </lineage>
</organism>
<gene>
    <name evidence="6" type="ORF">pgond44_14583</name>
</gene>
<keyword evidence="4 5" id="KW-0472">Membrane</keyword>
<keyword evidence="2 5" id="KW-0812">Transmembrane</keyword>
<accession>N1WLQ6</accession>
<evidence type="ECO:0000256" key="4">
    <source>
        <dbReference type="ARBA" id="ARBA00023136"/>
    </source>
</evidence>
<evidence type="ECO:0000313" key="6">
    <source>
        <dbReference type="EMBL" id="EMY79905.1"/>
    </source>
</evidence>
<evidence type="ECO:0000256" key="3">
    <source>
        <dbReference type="ARBA" id="ARBA00022989"/>
    </source>
</evidence>
<keyword evidence="7" id="KW-1185">Reference proteome</keyword>
<feature type="transmembrane region" description="Helical" evidence="5">
    <location>
        <begin position="63"/>
        <end position="94"/>
    </location>
</feature>
<sequence>MENKENITDHTISSNSSVNKEAKNIAIISYITIVGLIIAFVMNSDKKHEFSSYHIHQSLGLGLTSLAIGFIGIIPIIGWIINILGVFVLLYMWIMGLVNATNEKQKPIPIFGKKYEEWFKNV</sequence>
<dbReference type="TCDB" id="9.B.210.1.2">
    <property type="family name" value="the duf4870 (duf4780) family"/>
</dbReference>
<dbReference type="RefSeq" id="WP_003445305.1">
    <property type="nucleotide sequence ID" value="NZ_APLF01000028.1"/>
</dbReference>
<evidence type="ECO:0000256" key="2">
    <source>
        <dbReference type="ARBA" id="ARBA00022692"/>
    </source>
</evidence>
<comment type="caution">
    <text evidence="6">The sequence shown here is derived from an EMBL/GenBank/DDBJ whole genome shotgun (WGS) entry which is preliminary data.</text>
</comment>
<evidence type="ECO:0008006" key="8">
    <source>
        <dbReference type="Google" id="ProtNLM"/>
    </source>
</evidence>
<reference evidence="6 7" key="1">
    <citation type="journal article" date="2014" name="Genome Biol. Evol.">
        <title>Extensive gene acquisition in the extremely psychrophilic bacterial species Psychroflexus torquis and the link to sea-ice ecosystem specialism.</title>
        <authorList>
            <person name="Feng S."/>
            <person name="Powell S.M."/>
            <person name="Wilson R."/>
            <person name="Bowman J.P."/>
        </authorList>
    </citation>
    <scope>NUCLEOTIDE SEQUENCE [LARGE SCALE GENOMIC DNA]</scope>
    <source>
        <strain evidence="6 7">ACAM 44</strain>
    </source>
</reference>
<feature type="transmembrane region" description="Helical" evidence="5">
    <location>
        <begin position="25"/>
        <end position="42"/>
    </location>
</feature>
<name>N1WLQ6_9FLAO</name>
<proteinExistence type="predicted"/>
<evidence type="ECO:0000256" key="1">
    <source>
        <dbReference type="ARBA" id="ARBA00004141"/>
    </source>
</evidence>
<dbReference type="Pfam" id="PF09685">
    <property type="entry name" value="MamF_MmsF"/>
    <property type="match status" value="1"/>
</dbReference>